<dbReference type="Pfam" id="PF07179">
    <property type="entry name" value="SseB"/>
    <property type="match status" value="1"/>
</dbReference>
<gene>
    <name evidence="3" type="ORF">SERN_2510</name>
</gene>
<reference evidence="3 4" key="1">
    <citation type="submission" date="2018-11" db="EMBL/GenBank/DDBJ databases">
        <title>Complete genome sequencing of the Actinobacteria Serinibacter sp. K3-2.</title>
        <authorList>
            <person name="Rakitin A.L."/>
            <person name="Beletsky A.V."/>
            <person name="Mardanov A.V."/>
            <person name="Ravin N.V."/>
            <person name="Gromova A.S."/>
            <person name="Filippova S.N."/>
            <person name="Gal'Chenko V.F."/>
        </authorList>
    </citation>
    <scope>NUCLEOTIDE SEQUENCE [LARGE SCALE GENOMIC DNA]</scope>
    <source>
        <strain evidence="3 4">K3-2</strain>
    </source>
</reference>
<comment type="caution">
    <text evidence="3">The sequence shown here is derived from an EMBL/GenBank/DDBJ whole genome shotgun (WGS) entry which is preliminary data.</text>
</comment>
<keyword evidence="4" id="KW-1185">Reference proteome</keyword>
<feature type="compositionally biased region" description="Low complexity" evidence="1">
    <location>
        <begin position="10"/>
        <end position="19"/>
    </location>
</feature>
<feature type="domain" description="SseB protein N-terminal" evidence="2">
    <location>
        <begin position="31"/>
        <end position="133"/>
    </location>
</feature>
<evidence type="ECO:0000259" key="2">
    <source>
        <dbReference type="Pfam" id="PF07179"/>
    </source>
</evidence>
<feature type="region of interest" description="Disordered" evidence="1">
    <location>
        <begin position="1"/>
        <end position="32"/>
    </location>
</feature>
<dbReference type="AlphaFoldDB" id="A0A4Z1E598"/>
<accession>A0A4Z1E598</accession>
<sequence>MTHEPEVDTAPGGAAPADAAPDDSAPDDSAQEAHLAAWRAAFAQERWFVIARGYGDQMTPFAVESDGQGVITVFTTPERARVFGVASGLPEEEAGTLIALPRESAVAYLVQFAEDGVDAVVLDPGVSDSAVLLAALPHVEQLSLREAEGPSSD</sequence>
<dbReference type="EMBL" id="RHPJ01000003">
    <property type="protein sequence ID" value="TGO04917.1"/>
    <property type="molecule type" value="Genomic_DNA"/>
</dbReference>
<proteinExistence type="predicted"/>
<evidence type="ECO:0000313" key="4">
    <source>
        <dbReference type="Proteomes" id="UP000297318"/>
    </source>
</evidence>
<dbReference type="RefSeq" id="WP_135850445.1">
    <property type="nucleotide sequence ID" value="NZ_RHPJ01000003.1"/>
</dbReference>
<dbReference type="Proteomes" id="UP000297318">
    <property type="component" value="Unassembled WGS sequence"/>
</dbReference>
<evidence type="ECO:0000313" key="3">
    <source>
        <dbReference type="EMBL" id="TGO04917.1"/>
    </source>
</evidence>
<dbReference type="InterPro" id="IPR009839">
    <property type="entry name" value="SseB_N"/>
</dbReference>
<name>A0A4Z1E598_9MICO</name>
<dbReference type="OrthoDB" id="3635752at2"/>
<evidence type="ECO:0000256" key="1">
    <source>
        <dbReference type="SAM" id="MobiDB-lite"/>
    </source>
</evidence>
<organism evidence="3 4">
    <name type="scientific">Serinibacter arcticus</name>
    <dbReference type="NCBI Taxonomy" id="1655435"/>
    <lineage>
        <taxon>Bacteria</taxon>
        <taxon>Bacillati</taxon>
        <taxon>Actinomycetota</taxon>
        <taxon>Actinomycetes</taxon>
        <taxon>Micrococcales</taxon>
        <taxon>Beutenbergiaceae</taxon>
        <taxon>Serinibacter</taxon>
    </lineage>
</organism>
<protein>
    <recommendedName>
        <fullName evidence="2">SseB protein N-terminal domain-containing protein</fullName>
    </recommendedName>
</protein>
<feature type="compositionally biased region" description="Acidic residues" evidence="1">
    <location>
        <begin position="20"/>
        <end position="30"/>
    </location>
</feature>